<sequence length="255" mass="25384">MNRRRRYAVTAISLTAVVAAAVTTDLVMEHEVRGRVAETAACRLGATKGVRVDLDDTLAGLRALTGTVGAVHVSAEGVRREGTEMDVDAHLRDVSTGGATSGGTATATVAYDALDRSAGVRGGAGADGLRTGTDGTRLTLTGSAGATGLPVTVATTLSTTSHSLTITPVSVLVLGREVPVSRLSALPGAGGLAARLEPRTIRIRELPRGTALVGAHAESAGLVLDFTVAPAGARQAARTAGAASACASGKGRAGG</sequence>
<proteinExistence type="predicted"/>
<organism evidence="2 3">
    <name type="scientific">Streptomyces triticiradicis</name>
    <dbReference type="NCBI Taxonomy" id="2651189"/>
    <lineage>
        <taxon>Bacteria</taxon>
        <taxon>Bacillati</taxon>
        <taxon>Actinomycetota</taxon>
        <taxon>Actinomycetes</taxon>
        <taxon>Kitasatosporales</taxon>
        <taxon>Streptomycetaceae</taxon>
        <taxon>Streptomyces</taxon>
    </lineage>
</organism>
<keyword evidence="3" id="KW-1185">Reference proteome</keyword>
<gene>
    <name evidence="2" type="ORF">F8144_01595</name>
</gene>
<dbReference type="Proteomes" id="UP000442990">
    <property type="component" value="Unassembled WGS sequence"/>
</dbReference>
<feature type="signal peptide" evidence="1">
    <location>
        <begin position="1"/>
        <end position="21"/>
    </location>
</feature>
<feature type="chain" id="PRO_5029822754" evidence="1">
    <location>
        <begin position="22"/>
        <end position="255"/>
    </location>
</feature>
<reference evidence="2 3" key="1">
    <citation type="submission" date="2019-09" db="EMBL/GenBank/DDBJ databases">
        <title>Isolation and identification of active actinomycetes.</title>
        <authorList>
            <person name="Yu Z."/>
            <person name="Han C."/>
            <person name="Yu B."/>
        </authorList>
    </citation>
    <scope>NUCLEOTIDE SEQUENCE [LARGE SCALE GENOMIC DNA]</scope>
    <source>
        <strain evidence="2 3">NEAU-H2</strain>
    </source>
</reference>
<dbReference type="RefSeq" id="WP_151467212.1">
    <property type="nucleotide sequence ID" value="NZ_WBKG01000001.1"/>
</dbReference>
<keyword evidence="1" id="KW-0732">Signal</keyword>
<dbReference type="AlphaFoldDB" id="A0A7J5DPE5"/>
<name>A0A7J5DPE5_9ACTN</name>
<evidence type="ECO:0000313" key="2">
    <source>
        <dbReference type="EMBL" id="KAB1990658.1"/>
    </source>
</evidence>
<evidence type="ECO:0000256" key="1">
    <source>
        <dbReference type="SAM" id="SignalP"/>
    </source>
</evidence>
<dbReference type="EMBL" id="WBKG01000001">
    <property type="protein sequence ID" value="KAB1990658.1"/>
    <property type="molecule type" value="Genomic_DNA"/>
</dbReference>
<protein>
    <submittedName>
        <fullName evidence="2">DUF2993 domain-containing protein</fullName>
    </submittedName>
</protein>
<comment type="caution">
    <text evidence="2">The sequence shown here is derived from an EMBL/GenBank/DDBJ whole genome shotgun (WGS) entry which is preliminary data.</text>
</comment>
<evidence type="ECO:0000313" key="3">
    <source>
        <dbReference type="Proteomes" id="UP000442990"/>
    </source>
</evidence>
<accession>A0A7J5DPE5</accession>